<sequence length="239" mass="26516">MRISYVLWVSLLMLMSCSSDDASQTTINGRVQRALNGVGVADHSVTVMTRKATGSGLFSTIKELDRQEIVTDINGDFSVDLESDQDAFVTIVHQGDDDYSGTGIYTDYSLDELVIIEVDKYIKFKISITHTNPFDENDFIKVGFFAGLSNVVTTAIENFGIDNTYIPVEQLPGGGSIGPVEETSWTGIDVNSNIYYSVPESATHFKIRWYMTKNGVHTDGFSSDIPYDNSEINSFVFDY</sequence>
<comment type="caution">
    <text evidence="2">The sequence shown here is derived from an EMBL/GenBank/DDBJ whole genome shotgun (WGS) entry which is preliminary data.</text>
</comment>
<dbReference type="EMBL" id="QJTD01000002">
    <property type="protein sequence ID" value="PYE81644.1"/>
    <property type="molecule type" value="Genomic_DNA"/>
</dbReference>
<dbReference type="PROSITE" id="PS51257">
    <property type="entry name" value="PROKAR_LIPOPROTEIN"/>
    <property type="match status" value="1"/>
</dbReference>
<organism evidence="2 3">
    <name type="scientific">Winogradskyella epiphytica</name>
    <dbReference type="NCBI Taxonomy" id="262005"/>
    <lineage>
        <taxon>Bacteria</taxon>
        <taxon>Pseudomonadati</taxon>
        <taxon>Bacteroidota</taxon>
        <taxon>Flavobacteriia</taxon>
        <taxon>Flavobacteriales</taxon>
        <taxon>Flavobacteriaceae</taxon>
        <taxon>Winogradskyella</taxon>
    </lineage>
</organism>
<dbReference type="RefSeq" id="WP_146221507.1">
    <property type="nucleotide sequence ID" value="NZ_BMWQ01000002.1"/>
</dbReference>
<proteinExistence type="predicted"/>
<dbReference type="Proteomes" id="UP000248054">
    <property type="component" value="Unassembled WGS sequence"/>
</dbReference>
<evidence type="ECO:0008006" key="4">
    <source>
        <dbReference type="Google" id="ProtNLM"/>
    </source>
</evidence>
<reference evidence="2 3" key="1">
    <citation type="submission" date="2018-06" db="EMBL/GenBank/DDBJ databases">
        <title>Genomic Encyclopedia of Type Strains, Phase III (KMG-III): the genomes of soil and plant-associated and newly described type strains.</title>
        <authorList>
            <person name="Whitman W."/>
        </authorList>
    </citation>
    <scope>NUCLEOTIDE SEQUENCE [LARGE SCALE GENOMIC DNA]</scope>
    <source>
        <strain evidence="2 3">CECT 7945</strain>
    </source>
</reference>
<feature type="chain" id="PRO_5016042151" description="Carboxypeptidase regulatory-like domain-containing protein" evidence="1">
    <location>
        <begin position="23"/>
        <end position="239"/>
    </location>
</feature>
<feature type="signal peptide" evidence="1">
    <location>
        <begin position="1"/>
        <end position="22"/>
    </location>
</feature>
<evidence type="ECO:0000313" key="2">
    <source>
        <dbReference type="EMBL" id="PYE81644.1"/>
    </source>
</evidence>
<keyword evidence="1" id="KW-0732">Signal</keyword>
<dbReference type="AlphaFoldDB" id="A0A2V4XFI7"/>
<protein>
    <recommendedName>
        <fullName evidence="4">Carboxypeptidase regulatory-like domain-containing protein</fullName>
    </recommendedName>
</protein>
<evidence type="ECO:0000256" key="1">
    <source>
        <dbReference type="SAM" id="SignalP"/>
    </source>
</evidence>
<accession>A0A2V4XFI7</accession>
<name>A0A2V4XFI7_9FLAO</name>
<evidence type="ECO:0000313" key="3">
    <source>
        <dbReference type="Proteomes" id="UP000248054"/>
    </source>
</evidence>
<dbReference type="OrthoDB" id="1434968at2"/>
<keyword evidence="3" id="KW-1185">Reference proteome</keyword>
<gene>
    <name evidence="2" type="ORF">DFQ11_102218</name>
</gene>